<accession>A0AA90TYA2</accession>
<gene>
    <name evidence="9" type="ORF">J2750_000836</name>
</gene>
<keyword evidence="10" id="KW-1185">Reference proteome</keyword>
<dbReference type="NCBIfam" id="NF009809">
    <property type="entry name" value="PRK13293.1"/>
    <property type="match status" value="1"/>
</dbReference>
<dbReference type="EC" id="6.3.2.34" evidence="9"/>
<feature type="domain" description="Coenzyme F420:L-glutamate ligase-like" evidence="8">
    <location>
        <begin position="11"/>
        <end position="220"/>
    </location>
</feature>
<evidence type="ECO:0000256" key="7">
    <source>
        <dbReference type="ARBA" id="ARBA00023211"/>
    </source>
</evidence>
<keyword evidence="5" id="KW-0630">Potassium</keyword>
<evidence type="ECO:0000256" key="2">
    <source>
        <dbReference type="ARBA" id="ARBA00022723"/>
    </source>
</evidence>
<dbReference type="NCBIfam" id="TIGR01916">
    <property type="entry name" value="F420_cofE"/>
    <property type="match status" value="1"/>
</dbReference>
<keyword evidence="4" id="KW-0460">Magnesium</keyword>
<proteinExistence type="predicted"/>
<organism evidence="9 10">
    <name type="scientific">Methanococcoides alaskense</name>
    <dbReference type="NCBI Taxonomy" id="325778"/>
    <lineage>
        <taxon>Archaea</taxon>
        <taxon>Methanobacteriati</taxon>
        <taxon>Methanobacteriota</taxon>
        <taxon>Stenosarchaea group</taxon>
        <taxon>Methanomicrobia</taxon>
        <taxon>Methanosarcinales</taxon>
        <taxon>Methanosarcinaceae</taxon>
        <taxon>Methanococcoides</taxon>
    </lineage>
</organism>
<evidence type="ECO:0000256" key="1">
    <source>
        <dbReference type="ARBA" id="ARBA00022598"/>
    </source>
</evidence>
<dbReference type="SUPFAM" id="SSF144010">
    <property type="entry name" value="CofE-like"/>
    <property type="match status" value="1"/>
</dbReference>
<keyword evidence="1 9" id="KW-0436">Ligase</keyword>
<keyword evidence="2" id="KW-0479">Metal-binding</keyword>
<keyword evidence="6" id="KW-0342">GTP-binding</keyword>
<name>A0AA90TYA2_9EURY</name>
<dbReference type="InterPro" id="IPR002847">
    <property type="entry name" value="F420-0_gamma-glut_ligase-dom"/>
</dbReference>
<sequence length="253" mass="27311">MKMELFTVDDLPLIKEGDNIAAMICERTQLESHDVVVIASTIVAKSEAAMVLKDTITPSERAVAMAKKCGTDPALVQVVLDNSVEQLVEFPVLLVENLNGHVSINAGIDDSNVDDKYFLEMPHDPDGSAKAIGMHVAELCGKDVSVIITDTNGRSFKIGQTGVAVGVYGVHPIKNWRGEKDLFGKVLEITEEAVADEVASAANLLMGEAAGGTPVVIVRGFDLYSSDDVSVKEMYRREGEDIIRKGLKCLRHS</sequence>
<dbReference type="AlphaFoldDB" id="A0AA90TYA2"/>
<reference evidence="9 10" key="1">
    <citation type="submission" date="2023-07" db="EMBL/GenBank/DDBJ databases">
        <title>Genomic Encyclopedia of Type Strains, Phase IV (KMG-IV): sequencing the most valuable type-strain genomes for metagenomic binning, comparative biology and taxonomic classification.</title>
        <authorList>
            <person name="Goeker M."/>
        </authorList>
    </citation>
    <scope>NUCLEOTIDE SEQUENCE [LARGE SCALE GENOMIC DNA]</scope>
    <source>
        <strain evidence="9 10">DSM 17273</strain>
    </source>
</reference>
<dbReference type="RefSeq" id="WP_374708520.1">
    <property type="nucleotide sequence ID" value="NZ_JAQFFK010000002.1"/>
</dbReference>
<dbReference type="Gene3D" id="3.30.1330.100">
    <property type="entry name" value="CofE-like"/>
    <property type="match status" value="1"/>
</dbReference>
<dbReference type="GO" id="GO:0005525">
    <property type="term" value="F:GTP binding"/>
    <property type="evidence" value="ECO:0007669"/>
    <property type="project" value="UniProtKB-KW"/>
</dbReference>
<dbReference type="GO" id="GO:0052618">
    <property type="term" value="F:coenzyme F420-0:L-glutamate ligase activity"/>
    <property type="evidence" value="ECO:0007669"/>
    <property type="project" value="UniProtKB-EC"/>
</dbReference>
<comment type="caution">
    <text evidence="9">The sequence shown here is derived from an EMBL/GenBank/DDBJ whole genome shotgun (WGS) entry which is preliminary data.</text>
</comment>
<evidence type="ECO:0000256" key="4">
    <source>
        <dbReference type="ARBA" id="ARBA00022842"/>
    </source>
</evidence>
<keyword evidence="7" id="KW-0464">Manganese</keyword>
<dbReference type="GO" id="GO:0046872">
    <property type="term" value="F:metal ion binding"/>
    <property type="evidence" value="ECO:0007669"/>
    <property type="project" value="UniProtKB-KW"/>
</dbReference>
<dbReference type="PANTHER" id="PTHR47917:SF1">
    <property type="entry name" value="COENZYME F420:L-GLUTAMATE LIGASE"/>
    <property type="match status" value="1"/>
</dbReference>
<evidence type="ECO:0000259" key="8">
    <source>
        <dbReference type="Pfam" id="PF01996"/>
    </source>
</evidence>
<dbReference type="Gene3D" id="3.90.1660.10">
    <property type="entry name" value="CofE-like domain"/>
    <property type="match status" value="1"/>
</dbReference>
<dbReference type="Pfam" id="PF01996">
    <property type="entry name" value="F420_ligase"/>
    <property type="match status" value="1"/>
</dbReference>
<dbReference type="EMBL" id="JAVDQI010000002">
    <property type="protein sequence ID" value="MDR6222391.1"/>
    <property type="molecule type" value="Genomic_DNA"/>
</dbReference>
<dbReference type="Proteomes" id="UP001185015">
    <property type="component" value="Unassembled WGS sequence"/>
</dbReference>
<evidence type="ECO:0000313" key="10">
    <source>
        <dbReference type="Proteomes" id="UP001185015"/>
    </source>
</evidence>
<dbReference type="InterPro" id="IPR008225">
    <property type="entry name" value="F420-0_g-glutamyl_ligase"/>
</dbReference>
<evidence type="ECO:0000256" key="6">
    <source>
        <dbReference type="ARBA" id="ARBA00023134"/>
    </source>
</evidence>
<keyword evidence="3" id="KW-0547">Nucleotide-binding</keyword>
<protein>
    <submittedName>
        <fullName evidence="9">Coenzyme F420-0:L-glutamate ligase/coenzyme F420-1:gamma-L-glutamate ligase</fullName>
        <ecNumber evidence="9">6.3.2.31</ecNumber>
        <ecNumber evidence="9">6.3.2.34</ecNumber>
    </submittedName>
</protein>
<evidence type="ECO:0000256" key="5">
    <source>
        <dbReference type="ARBA" id="ARBA00022958"/>
    </source>
</evidence>
<evidence type="ECO:0000313" key="9">
    <source>
        <dbReference type="EMBL" id="MDR6222391.1"/>
    </source>
</evidence>
<dbReference type="GO" id="GO:0052619">
    <property type="term" value="F:coenzyme F420-1:gamma-L-glutamate ligase activity"/>
    <property type="evidence" value="ECO:0007669"/>
    <property type="project" value="UniProtKB-EC"/>
</dbReference>
<dbReference type="PANTHER" id="PTHR47917">
    <property type="match status" value="1"/>
</dbReference>
<evidence type="ECO:0000256" key="3">
    <source>
        <dbReference type="ARBA" id="ARBA00022741"/>
    </source>
</evidence>
<dbReference type="EC" id="6.3.2.31" evidence="9"/>